<feature type="non-terminal residue" evidence="2">
    <location>
        <position position="1"/>
    </location>
</feature>
<name>A0A0A9YVY1_LYGHE</name>
<evidence type="ECO:0000259" key="1">
    <source>
        <dbReference type="PROSITE" id="PS50878"/>
    </source>
</evidence>
<sequence length="381" mass="43981">KTAVGKATGQIKKQILLTFRLGSIEYDFPFLIIPDLAKNIIIGADFFNFSKINIDFAKKQVYNQHGENATGIMFQQQEKSFNIKEITKCNMVSVVTHTEKPKNTIDLREVHNINPYQLDTFKKILQEFSDIFKEEPGLIKHYAHTLKITNNEPFFKRSYPIPVHIENAVTQEINRMLKLDVIERSNSNYISPLVVVRKKDGKVRLCLDARTINERMEPDYEKPIAIDDLLRKCRNVKHLSSIDLTSAFWQVPLVKHHRKYTGFNFKGLTYHFKVVPFGLKTSLAGLVRALSGVIPEEIQQNILWYVDDLLVITETCQQHFEVLTKLFEAFRNANITINAAKSRFFRNKIEFLGFTISSEGIETSEGKLEAIQKFPTPRNVK</sequence>
<dbReference type="GO" id="GO:0071897">
    <property type="term" value="P:DNA biosynthetic process"/>
    <property type="evidence" value="ECO:0007669"/>
    <property type="project" value="UniProtKB-ARBA"/>
</dbReference>
<gene>
    <name evidence="2" type="primary">pol_523</name>
    <name evidence="2" type="ORF">CM83_9315</name>
</gene>
<dbReference type="EMBL" id="GBHO01008351">
    <property type="protein sequence ID" value="JAG35253.1"/>
    <property type="molecule type" value="Transcribed_RNA"/>
</dbReference>
<dbReference type="AlphaFoldDB" id="A0A0A9YVY1"/>
<dbReference type="InterPro" id="IPR051320">
    <property type="entry name" value="Viral_Replic_Matur_Polypro"/>
</dbReference>
<feature type="domain" description="Reverse transcriptase" evidence="1">
    <location>
        <begin position="177"/>
        <end position="356"/>
    </location>
</feature>
<dbReference type="Gene3D" id="3.10.10.10">
    <property type="entry name" value="HIV Type 1 Reverse Transcriptase, subunit A, domain 1"/>
    <property type="match status" value="1"/>
</dbReference>
<reference evidence="2" key="2">
    <citation type="submission" date="2014-07" db="EMBL/GenBank/DDBJ databases">
        <authorList>
            <person name="Hull J."/>
        </authorList>
    </citation>
    <scope>NUCLEOTIDE SEQUENCE</scope>
</reference>
<dbReference type="InterPro" id="IPR021109">
    <property type="entry name" value="Peptidase_aspartic_dom_sf"/>
</dbReference>
<dbReference type="InterPro" id="IPR043128">
    <property type="entry name" value="Rev_trsase/Diguanyl_cyclase"/>
</dbReference>
<reference evidence="2" key="1">
    <citation type="journal article" date="2014" name="PLoS ONE">
        <title>Transcriptome-Based Identification of ABC Transporters in the Western Tarnished Plant Bug Lygus hesperus.</title>
        <authorList>
            <person name="Hull J.J."/>
            <person name="Chaney K."/>
            <person name="Geib S.M."/>
            <person name="Fabrick J.A."/>
            <person name="Brent C.S."/>
            <person name="Walsh D."/>
            <person name="Lavine L.C."/>
        </authorList>
    </citation>
    <scope>NUCLEOTIDE SEQUENCE</scope>
</reference>
<dbReference type="PANTHER" id="PTHR33064">
    <property type="entry name" value="POL PROTEIN"/>
    <property type="match status" value="1"/>
</dbReference>
<accession>A0A0A9YVY1</accession>
<dbReference type="PROSITE" id="PS50878">
    <property type="entry name" value="RT_POL"/>
    <property type="match status" value="1"/>
</dbReference>
<dbReference type="InterPro" id="IPR000477">
    <property type="entry name" value="RT_dom"/>
</dbReference>
<dbReference type="PANTHER" id="PTHR33064:SF37">
    <property type="entry name" value="RIBONUCLEASE H"/>
    <property type="match status" value="1"/>
</dbReference>
<dbReference type="Gene3D" id="2.40.70.10">
    <property type="entry name" value="Acid Proteases"/>
    <property type="match status" value="1"/>
</dbReference>
<feature type="non-terminal residue" evidence="2">
    <location>
        <position position="381"/>
    </location>
</feature>
<protein>
    <submittedName>
        <fullName evidence="2">Retrovirus-related Pol polyprotein from transposon gypsy</fullName>
    </submittedName>
</protein>
<dbReference type="Pfam" id="PF00078">
    <property type="entry name" value="RVT_1"/>
    <property type="match status" value="1"/>
</dbReference>
<dbReference type="InterPro" id="IPR043502">
    <property type="entry name" value="DNA/RNA_pol_sf"/>
</dbReference>
<dbReference type="SUPFAM" id="SSF56672">
    <property type="entry name" value="DNA/RNA polymerases"/>
    <property type="match status" value="1"/>
</dbReference>
<organism evidence="2">
    <name type="scientific">Lygus hesperus</name>
    <name type="common">Western plant bug</name>
    <dbReference type="NCBI Taxonomy" id="30085"/>
    <lineage>
        <taxon>Eukaryota</taxon>
        <taxon>Metazoa</taxon>
        <taxon>Ecdysozoa</taxon>
        <taxon>Arthropoda</taxon>
        <taxon>Hexapoda</taxon>
        <taxon>Insecta</taxon>
        <taxon>Pterygota</taxon>
        <taxon>Neoptera</taxon>
        <taxon>Paraneoptera</taxon>
        <taxon>Hemiptera</taxon>
        <taxon>Heteroptera</taxon>
        <taxon>Panheteroptera</taxon>
        <taxon>Cimicomorpha</taxon>
        <taxon>Miridae</taxon>
        <taxon>Mirini</taxon>
        <taxon>Lygus</taxon>
    </lineage>
</organism>
<dbReference type="Gene3D" id="3.30.70.270">
    <property type="match status" value="1"/>
</dbReference>
<evidence type="ECO:0000313" key="2">
    <source>
        <dbReference type="EMBL" id="JAG35253.1"/>
    </source>
</evidence>
<proteinExistence type="predicted"/>
<dbReference type="CDD" id="cd01647">
    <property type="entry name" value="RT_LTR"/>
    <property type="match status" value="1"/>
</dbReference>